<dbReference type="KEGG" id="pry:Prubr_50630"/>
<feature type="region of interest" description="Disordered" evidence="1">
    <location>
        <begin position="62"/>
        <end position="110"/>
    </location>
</feature>
<name>A0A810N3J8_9ACTN</name>
<dbReference type="Proteomes" id="UP000680866">
    <property type="component" value="Chromosome"/>
</dbReference>
<feature type="compositionally biased region" description="Basic residues" evidence="1">
    <location>
        <begin position="97"/>
        <end position="110"/>
    </location>
</feature>
<evidence type="ECO:0000313" key="2">
    <source>
        <dbReference type="EMBL" id="BCJ68042.1"/>
    </source>
</evidence>
<proteinExistence type="predicted"/>
<evidence type="ECO:0000313" key="3">
    <source>
        <dbReference type="Proteomes" id="UP000680866"/>
    </source>
</evidence>
<gene>
    <name evidence="2" type="ORF">Prubr_50630</name>
</gene>
<evidence type="ECO:0000256" key="1">
    <source>
        <dbReference type="SAM" id="MobiDB-lite"/>
    </source>
</evidence>
<dbReference type="AlphaFoldDB" id="A0A810N3J8"/>
<sequence length="110" mass="12808">MTSVEREKLARLRRENRRVRKDVDILKRGHGFLREGDPVNACPRLTDRIVTVLLEQHEHYEAHSSRMTRHLAGPRCGRRPPHDLRLSSQTIDDQRGGRPHAHATPNRRAK</sequence>
<dbReference type="EMBL" id="AP023359">
    <property type="protein sequence ID" value="BCJ68042.1"/>
    <property type="molecule type" value="Genomic_DNA"/>
</dbReference>
<accession>A0A810N3J8</accession>
<reference evidence="2" key="1">
    <citation type="submission" date="2020-08" db="EMBL/GenBank/DDBJ databases">
        <title>Whole genome shotgun sequence of Polymorphospora rubra NBRC 101157.</title>
        <authorList>
            <person name="Komaki H."/>
            <person name="Tamura T."/>
        </authorList>
    </citation>
    <scope>NUCLEOTIDE SEQUENCE</scope>
    <source>
        <strain evidence="2">NBRC 101157</strain>
    </source>
</reference>
<dbReference type="RefSeq" id="WP_212817326.1">
    <property type="nucleotide sequence ID" value="NZ_AP023359.1"/>
</dbReference>
<keyword evidence="3" id="KW-1185">Reference proteome</keyword>
<protein>
    <submittedName>
        <fullName evidence="2">Uncharacterized protein</fullName>
    </submittedName>
</protein>
<organism evidence="2 3">
    <name type="scientific">Polymorphospora rubra</name>
    <dbReference type="NCBI Taxonomy" id="338584"/>
    <lineage>
        <taxon>Bacteria</taxon>
        <taxon>Bacillati</taxon>
        <taxon>Actinomycetota</taxon>
        <taxon>Actinomycetes</taxon>
        <taxon>Micromonosporales</taxon>
        <taxon>Micromonosporaceae</taxon>
        <taxon>Polymorphospora</taxon>
    </lineage>
</organism>